<feature type="region of interest" description="Disordered" evidence="5">
    <location>
        <begin position="170"/>
        <end position="190"/>
    </location>
</feature>
<gene>
    <name evidence="7" type="ORF">CDV49_02455</name>
</gene>
<dbReference type="PRINTS" id="PR00455">
    <property type="entry name" value="HTHTETR"/>
</dbReference>
<dbReference type="Proteomes" id="UP000196878">
    <property type="component" value="Unassembled WGS sequence"/>
</dbReference>
<dbReference type="InterPro" id="IPR009057">
    <property type="entry name" value="Homeodomain-like_sf"/>
</dbReference>
<comment type="caution">
    <text evidence="7">The sequence shown here is derived from an EMBL/GenBank/DDBJ whole genome shotgun (WGS) entry which is preliminary data.</text>
</comment>
<dbReference type="Gene3D" id="1.10.357.10">
    <property type="entry name" value="Tetracycline Repressor, domain 2"/>
    <property type="match status" value="1"/>
</dbReference>
<dbReference type="GO" id="GO:0003677">
    <property type="term" value="F:DNA binding"/>
    <property type="evidence" value="ECO:0007669"/>
    <property type="project" value="UniProtKB-UniRule"/>
</dbReference>
<feature type="domain" description="HTH tetR-type" evidence="6">
    <location>
        <begin position="10"/>
        <end position="70"/>
    </location>
</feature>
<keyword evidence="8" id="KW-1185">Reference proteome</keyword>
<sequence>MTRSSRSKMAANREQILAAAMALFRARGVTAVGIAEVMGRAGMTQGGFYRHFVSKDALAAAACAAAFAEAEQAWRGGASEGEGHVTERLRAFYLRPRPAERTCPILSFAADVRNAPDTLLAAAWRDGILRLVALYGDLTGVPPDIARAGVAGLAGARLLGFGDALLDDGDGAASFPDEPADCAQARPEGK</sequence>
<dbReference type="EMBL" id="NIPW01000005">
    <property type="protein sequence ID" value="OWJ80162.1"/>
    <property type="molecule type" value="Genomic_DNA"/>
</dbReference>
<keyword evidence="1" id="KW-0805">Transcription regulation</keyword>
<protein>
    <submittedName>
        <fullName evidence="7">TetR family transcriptional regulator</fullName>
    </submittedName>
</protein>
<feature type="DNA-binding region" description="H-T-H motif" evidence="4">
    <location>
        <begin position="33"/>
        <end position="52"/>
    </location>
</feature>
<accession>A0A212AF68</accession>
<reference evidence="7 8" key="1">
    <citation type="submission" date="2016-12" db="EMBL/GenBank/DDBJ databases">
        <title>Comparison of Traditional DNA-DNA Hybridization with In Silico Genomic Analysis.</title>
        <authorList>
            <person name="Nicholson A.C."/>
            <person name="Humrighouse B.W."/>
            <person name="Graziano J."/>
            <person name="Lasker B."/>
            <person name="Whitney A.M."/>
            <person name="Mcquiston J.R."/>
        </authorList>
    </citation>
    <scope>NUCLEOTIDE SEQUENCE [LARGE SCALE GENOMIC DNA]</scope>
    <source>
        <strain evidence="7 8">H2240</strain>
    </source>
</reference>
<dbReference type="AlphaFoldDB" id="A0A212AF68"/>
<evidence type="ECO:0000256" key="3">
    <source>
        <dbReference type="ARBA" id="ARBA00023163"/>
    </source>
</evidence>
<keyword evidence="3" id="KW-0804">Transcription</keyword>
<name>A0A212AF68_9RHOB</name>
<keyword evidence="2 4" id="KW-0238">DNA-binding</keyword>
<dbReference type="Gene3D" id="1.10.10.60">
    <property type="entry name" value="Homeodomain-like"/>
    <property type="match status" value="1"/>
</dbReference>
<evidence type="ECO:0000256" key="5">
    <source>
        <dbReference type="SAM" id="MobiDB-lite"/>
    </source>
</evidence>
<evidence type="ECO:0000256" key="1">
    <source>
        <dbReference type="ARBA" id="ARBA00023015"/>
    </source>
</evidence>
<proteinExistence type="predicted"/>
<dbReference type="PANTHER" id="PTHR47506">
    <property type="entry name" value="TRANSCRIPTIONAL REGULATORY PROTEIN"/>
    <property type="match status" value="1"/>
</dbReference>
<dbReference type="PANTHER" id="PTHR47506:SF7">
    <property type="entry name" value="TRANSCRIPTIONAL REGULATORY PROTEIN"/>
    <property type="match status" value="1"/>
</dbReference>
<evidence type="ECO:0000259" key="6">
    <source>
        <dbReference type="PROSITE" id="PS50977"/>
    </source>
</evidence>
<dbReference type="SUPFAM" id="SSF46689">
    <property type="entry name" value="Homeodomain-like"/>
    <property type="match status" value="1"/>
</dbReference>
<dbReference type="OrthoDB" id="8478851at2"/>
<evidence type="ECO:0000313" key="8">
    <source>
        <dbReference type="Proteomes" id="UP000196878"/>
    </source>
</evidence>
<organism evidence="7 8">
    <name type="scientific">Haematobacter genomosp. 1</name>
    <dbReference type="NCBI Taxonomy" id="366618"/>
    <lineage>
        <taxon>Bacteria</taxon>
        <taxon>Pseudomonadati</taxon>
        <taxon>Pseudomonadota</taxon>
        <taxon>Alphaproteobacteria</taxon>
        <taxon>Rhodobacterales</taxon>
        <taxon>Paracoccaceae</taxon>
        <taxon>Haematobacter</taxon>
    </lineage>
</organism>
<dbReference type="InterPro" id="IPR001647">
    <property type="entry name" value="HTH_TetR"/>
</dbReference>
<dbReference type="Pfam" id="PF00440">
    <property type="entry name" value="TetR_N"/>
    <property type="match status" value="1"/>
</dbReference>
<evidence type="ECO:0000313" key="7">
    <source>
        <dbReference type="EMBL" id="OWJ80162.1"/>
    </source>
</evidence>
<evidence type="ECO:0000256" key="2">
    <source>
        <dbReference type="ARBA" id="ARBA00023125"/>
    </source>
</evidence>
<evidence type="ECO:0000256" key="4">
    <source>
        <dbReference type="PROSITE-ProRule" id="PRU00335"/>
    </source>
</evidence>
<dbReference type="PROSITE" id="PS50977">
    <property type="entry name" value="HTH_TETR_2"/>
    <property type="match status" value="1"/>
</dbReference>